<dbReference type="PANTHER" id="PTHR30273:SF2">
    <property type="entry name" value="PROTEIN FECR"/>
    <property type="match status" value="1"/>
</dbReference>
<dbReference type="Pfam" id="PF16344">
    <property type="entry name" value="FecR_C"/>
    <property type="match status" value="1"/>
</dbReference>
<comment type="caution">
    <text evidence="4">The sequence shown here is derived from an EMBL/GenBank/DDBJ whole genome shotgun (WGS) entry which is preliminary data.</text>
</comment>
<feature type="domain" description="FecR protein" evidence="2">
    <location>
        <begin position="137"/>
        <end position="222"/>
    </location>
</feature>
<keyword evidence="5" id="KW-1185">Reference proteome</keyword>
<evidence type="ECO:0000313" key="5">
    <source>
        <dbReference type="Proteomes" id="UP001589654"/>
    </source>
</evidence>
<dbReference type="InterPro" id="IPR032508">
    <property type="entry name" value="FecR_C"/>
</dbReference>
<proteinExistence type="predicted"/>
<reference evidence="4 5" key="1">
    <citation type="submission" date="2024-09" db="EMBL/GenBank/DDBJ databases">
        <authorList>
            <person name="Sun Q."/>
            <person name="Mori K."/>
        </authorList>
    </citation>
    <scope>NUCLEOTIDE SEQUENCE [LARGE SCALE GENOMIC DNA]</scope>
    <source>
        <strain evidence="4 5">CECT 7682</strain>
    </source>
</reference>
<evidence type="ECO:0000259" key="3">
    <source>
        <dbReference type="Pfam" id="PF16344"/>
    </source>
</evidence>
<evidence type="ECO:0000313" key="4">
    <source>
        <dbReference type="EMBL" id="MFB9213475.1"/>
    </source>
</evidence>
<organism evidence="4 5">
    <name type="scientific">Echinicola jeungdonensis</name>
    <dbReference type="NCBI Taxonomy" id="709343"/>
    <lineage>
        <taxon>Bacteria</taxon>
        <taxon>Pseudomonadati</taxon>
        <taxon>Bacteroidota</taxon>
        <taxon>Cytophagia</taxon>
        <taxon>Cytophagales</taxon>
        <taxon>Cyclobacteriaceae</taxon>
        <taxon>Echinicola</taxon>
    </lineage>
</organism>
<sequence>MKYTEFDIEDFLNDEFFIQWVKHPGDETDHFWLKWMNENPEKRNVIQKAREVIMIVDYKSRNVLSDKAYMDLFENILEKSPEIATHERKFFWRGWHKVAAILIFVFSSVYCLQYFLVKNPENLVKPVEMVSKYNPVGQKSKFRLPDGTIVHLNADSKLLFPRHFVGQERRVRMEGEAYFEVKEDKEKPFIIETGENQIKVLGTSFNLVNDGYLSVALVSGKVAVEDEKGEIITLLPSEMLVKSKTGAISKTSFDPLEIAGWKDQYLIFKNNTLDEVVEKLEKWYGVKVHSELKLEENWSYSGVYHDKSLEYVLDGISIASEFSYSIDNNKVTISNPKKR</sequence>
<dbReference type="Gene3D" id="2.60.120.1440">
    <property type="match status" value="1"/>
</dbReference>
<keyword evidence="1" id="KW-0812">Transmembrane</keyword>
<dbReference type="InterPro" id="IPR006860">
    <property type="entry name" value="FecR"/>
</dbReference>
<feature type="domain" description="Protein FecR C-terminal" evidence="3">
    <location>
        <begin position="265"/>
        <end position="333"/>
    </location>
</feature>
<name>A0ABV5JBC5_9BACT</name>
<accession>A0ABV5JBC5</accession>
<dbReference type="EMBL" id="JBHMEW010000068">
    <property type="protein sequence ID" value="MFB9213475.1"/>
    <property type="molecule type" value="Genomic_DNA"/>
</dbReference>
<evidence type="ECO:0000259" key="2">
    <source>
        <dbReference type="Pfam" id="PF04773"/>
    </source>
</evidence>
<dbReference type="InterPro" id="IPR012373">
    <property type="entry name" value="Ferrdict_sens_TM"/>
</dbReference>
<dbReference type="Proteomes" id="UP001589654">
    <property type="component" value="Unassembled WGS sequence"/>
</dbReference>
<evidence type="ECO:0000256" key="1">
    <source>
        <dbReference type="SAM" id="Phobius"/>
    </source>
</evidence>
<dbReference type="PIRSF" id="PIRSF018266">
    <property type="entry name" value="FecR"/>
    <property type="match status" value="1"/>
</dbReference>
<keyword evidence="1" id="KW-0472">Membrane</keyword>
<gene>
    <name evidence="4" type="ORF">ACFFUR_16785</name>
</gene>
<dbReference type="Pfam" id="PF04773">
    <property type="entry name" value="FecR"/>
    <property type="match status" value="1"/>
</dbReference>
<dbReference type="PANTHER" id="PTHR30273">
    <property type="entry name" value="PERIPLASMIC SIGNAL SENSOR AND SIGMA FACTOR ACTIVATOR FECR-RELATED"/>
    <property type="match status" value="1"/>
</dbReference>
<feature type="transmembrane region" description="Helical" evidence="1">
    <location>
        <begin position="98"/>
        <end position="116"/>
    </location>
</feature>
<keyword evidence="1" id="KW-1133">Transmembrane helix</keyword>
<dbReference type="RefSeq" id="WP_290248987.1">
    <property type="nucleotide sequence ID" value="NZ_JAUFQT010000002.1"/>
</dbReference>
<dbReference type="Gene3D" id="3.55.50.30">
    <property type="match status" value="1"/>
</dbReference>
<protein>
    <submittedName>
        <fullName evidence="4">FecR family protein</fullName>
    </submittedName>
</protein>